<feature type="domain" description="Solute-binding protein family 5" evidence="5">
    <location>
        <begin position="74"/>
        <end position="441"/>
    </location>
</feature>
<dbReference type="GO" id="GO:0030288">
    <property type="term" value="C:outer membrane-bounded periplasmic space"/>
    <property type="evidence" value="ECO:0007669"/>
    <property type="project" value="UniProtKB-ARBA"/>
</dbReference>
<name>A0A2V3U0T8_9HYPH</name>
<dbReference type="RefSeq" id="WP_110376804.1">
    <property type="nucleotide sequence ID" value="NZ_JAHBRY010000003.1"/>
</dbReference>
<reference evidence="6 7" key="1">
    <citation type="submission" date="2018-05" db="EMBL/GenBank/DDBJ databases">
        <title>Genomic Encyclopedia of Type Strains, Phase IV (KMG-IV): sequencing the most valuable type-strain genomes for metagenomic binning, comparative biology and taxonomic classification.</title>
        <authorList>
            <person name="Goeker M."/>
        </authorList>
    </citation>
    <scope>NUCLEOTIDE SEQUENCE [LARGE SCALE GENOMIC DNA]</scope>
    <source>
        <strain evidence="6 7">DSM 6462</strain>
    </source>
</reference>
<dbReference type="Gene3D" id="3.90.76.10">
    <property type="entry name" value="Dipeptide-binding Protein, Domain 1"/>
    <property type="match status" value="1"/>
</dbReference>
<keyword evidence="3 4" id="KW-0732">Signal</keyword>
<evidence type="ECO:0000256" key="4">
    <source>
        <dbReference type="SAM" id="SignalP"/>
    </source>
</evidence>
<proteinExistence type="inferred from homology"/>
<dbReference type="SUPFAM" id="SSF53850">
    <property type="entry name" value="Periplasmic binding protein-like II"/>
    <property type="match status" value="1"/>
</dbReference>
<feature type="chain" id="PRO_5016032860" evidence="4">
    <location>
        <begin position="26"/>
        <end position="529"/>
    </location>
</feature>
<dbReference type="OrthoDB" id="9803988at2"/>
<dbReference type="InterPro" id="IPR030678">
    <property type="entry name" value="Peptide/Ni-bd"/>
</dbReference>
<dbReference type="InterPro" id="IPR039424">
    <property type="entry name" value="SBP_5"/>
</dbReference>
<dbReference type="Gene3D" id="3.10.105.10">
    <property type="entry name" value="Dipeptide-binding Protein, Domain 3"/>
    <property type="match status" value="1"/>
</dbReference>
<gene>
    <name evidence="6" type="ORF">C7450_110148</name>
</gene>
<dbReference type="PANTHER" id="PTHR30290">
    <property type="entry name" value="PERIPLASMIC BINDING COMPONENT OF ABC TRANSPORTER"/>
    <property type="match status" value="1"/>
</dbReference>
<organism evidence="6 7">
    <name type="scientific">Chelatococcus asaccharovorans</name>
    <dbReference type="NCBI Taxonomy" id="28210"/>
    <lineage>
        <taxon>Bacteria</taxon>
        <taxon>Pseudomonadati</taxon>
        <taxon>Pseudomonadota</taxon>
        <taxon>Alphaproteobacteria</taxon>
        <taxon>Hyphomicrobiales</taxon>
        <taxon>Chelatococcaceae</taxon>
        <taxon>Chelatococcus</taxon>
    </lineage>
</organism>
<dbReference type="GO" id="GO:0015833">
    <property type="term" value="P:peptide transport"/>
    <property type="evidence" value="ECO:0007669"/>
    <property type="project" value="TreeGrafter"/>
</dbReference>
<dbReference type="PIRSF" id="PIRSF002741">
    <property type="entry name" value="MppA"/>
    <property type="match status" value="1"/>
</dbReference>
<sequence length="529" mass="57761">MRRREFLKGSAALGVAAIAAPAVIAAERQRVLKFVPQTDVAGLDPVWTPTYPARDHSLMVFDTLFAQDDSYRAVPQMVDGVVTENDGLTWKLTLRPGLVFHDGSPVLARDCVASIQRWAKRDSFGGALMAATNELSAADDKTIVFSLKRPFPLLPDALGKSYPRICPMMPERLAKTDAFTQITEMVGSGPFKFVANERVAGARLVYERFDGYVPRPNGTAQWTSGPKVVHFDRVEWTIIPDPSTAFSALKSGEIDWWWTPDADLLPALRGDKSVNVRVADPTGQIGTLRFNHLIAPFNNAALRRAVLGAIDQRDFMTAIVGDDKTLWHDGVGYFCPGTPYASDAGMAALTGPRDLEKSKAAVKAAGYNGEKVVVLAPADIPNLKALADMTADMLTKIGFNVDYQAMGWGALVQRRFKEDPVEQGGWNIFSTFWSGMDQSTPAGHAFIRGNGKPTGPGWPTAPKIEALRDAWLAASDEATRKKIAADMQLQAFEDVPYAPLGQYFFATAHRADLTGMLNGLPAFWNVKRG</sequence>
<evidence type="ECO:0000313" key="6">
    <source>
        <dbReference type="EMBL" id="PXW55209.1"/>
    </source>
</evidence>
<dbReference type="Pfam" id="PF00496">
    <property type="entry name" value="SBP_bac_5"/>
    <property type="match status" value="1"/>
</dbReference>
<dbReference type="PROSITE" id="PS51318">
    <property type="entry name" value="TAT"/>
    <property type="match status" value="1"/>
</dbReference>
<evidence type="ECO:0000259" key="5">
    <source>
        <dbReference type="Pfam" id="PF00496"/>
    </source>
</evidence>
<dbReference type="GO" id="GO:0043190">
    <property type="term" value="C:ATP-binding cassette (ABC) transporter complex"/>
    <property type="evidence" value="ECO:0007669"/>
    <property type="project" value="InterPro"/>
</dbReference>
<evidence type="ECO:0000256" key="1">
    <source>
        <dbReference type="ARBA" id="ARBA00004418"/>
    </source>
</evidence>
<dbReference type="InterPro" id="IPR006311">
    <property type="entry name" value="TAT_signal"/>
</dbReference>
<comment type="caution">
    <text evidence="6">The sequence shown here is derived from an EMBL/GenBank/DDBJ whole genome shotgun (WGS) entry which is preliminary data.</text>
</comment>
<accession>A0A2V3U0T8</accession>
<dbReference type="Proteomes" id="UP000248021">
    <property type="component" value="Unassembled WGS sequence"/>
</dbReference>
<dbReference type="InterPro" id="IPR000914">
    <property type="entry name" value="SBP_5_dom"/>
</dbReference>
<dbReference type="EMBL" id="QJJK01000010">
    <property type="protein sequence ID" value="PXW55209.1"/>
    <property type="molecule type" value="Genomic_DNA"/>
</dbReference>
<protein>
    <submittedName>
        <fullName evidence="6">Peptide/nickel transport system substrate-binding protein</fullName>
    </submittedName>
</protein>
<evidence type="ECO:0000256" key="2">
    <source>
        <dbReference type="ARBA" id="ARBA00005695"/>
    </source>
</evidence>
<dbReference type="GO" id="GO:1904680">
    <property type="term" value="F:peptide transmembrane transporter activity"/>
    <property type="evidence" value="ECO:0007669"/>
    <property type="project" value="TreeGrafter"/>
</dbReference>
<dbReference type="AlphaFoldDB" id="A0A2V3U0T8"/>
<dbReference type="CDD" id="cd08502">
    <property type="entry name" value="PBP2_NikA_DppA_OppA_like_16"/>
    <property type="match status" value="1"/>
</dbReference>
<feature type="signal peptide" evidence="4">
    <location>
        <begin position="1"/>
        <end position="25"/>
    </location>
</feature>
<evidence type="ECO:0000313" key="7">
    <source>
        <dbReference type="Proteomes" id="UP000248021"/>
    </source>
</evidence>
<comment type="similarity">
    <text evidence="2">Belongs to the bacterial solute-binding protein 5 family.</text>
</comment>
<evidence type="ECO:0000256" key="3">
    <source>
        <dbReference type="ARBA" id="ARBA00022729"/>
    </source>
</evidence>
<keyword evidence="7" id="KW-1185">Reference proteome</keyword>
<comment type="subcellular location">
    <subcellularLocation>
        <location evidence="1">Periplasm</location>
    </subcellularLocation>
</comment>
<dbReference type="PANTHER" id="PTHR30290:SF38">
    <property type="entry name" value="D,D-DIPEPTIDE-BINDING PERIPLASMIC PROTEIN DDPA-RELATED"/>
    <property type="match status" value="1"/>
</dbReference>
<dbReference type="Gene3D" id="3.40.190.10">
    <property type="entry name" value="Periplasmic binding protein-like II"/>
    <property type="match status" value="1"/>
</dbReference>